<reference evidence="2 3" key="1">
    <citation type="submission" date="2016-11" db="EMBL/GenBank/DDBJ databases">
        <title>The macronuclear genome of Stentor coeruleus: a giant cell with tiny introns.</title>
        <authorList>
            <person name="Slabodnick M."/>
            <person name="Ruby J.G."/>
            <person name="Reiff S.B."/>
            <person name="Swart E.C."/>
            <person name="Gosai S."/>
            <person name="Prabakaran S."/>
            <person name="Witkowska E."/>
            <person name="Larue G.E."/>
            <person name="Fisher S."/>
            <person name="Freeman R.M."/>
            <person name="Gunawardena J."/>
            <person name="Chu W."/>
            <person name="Stover N.A."/>
            <person name="Gregory B.D."/>
            <person name="Nowacki M."/>
            <person name="Derisi J."/>
            <person name="Roy S.W."/>
            <person name="Marshall W.F."/>
            <person name="Sood P."/>
        </authorList>
    </citation>
    <scope>NUCLEOTIDE SEQUENCE [LARGE SCALE GENOMIC DNA]</scope>
    <source>
        <strain evidence="2">WM001</strain>
    </source>
</reference>
<name>A0A1R2BU56_9CILI</name>
<accession>A0A1R2BU56</accession>
<organism evidence="2 3">
    <name type="scientific">Stentor coeruleus</name>
    <dbReference type="NCBI Taxonomy" id="5963"/>
    <lineage>
        <taxon>Eukaryota</taxon>
        <taxon>Sar</taxon>
        <taxon>Alveolata</taxon>
        <taxon>Ciliophora</taxon>
        <taxon>Postciliodesmatophora</taxon>
        <taxon>Heterotrichea</taxon>
        <taxon>Heterotrichida</taxon>
        <taxon>Stentoridae</taxon>
        <taxon>Stentor</taxon>
    </lineage>
</organism>
<protein>
    <submittedName>
        <fullName evidence="2">Uncharacterized protein</fullName>
    </submittedName>
</protein>
<feature type="transmembrane region" description="Helical" evidence="1">
    <location>
        <begin position="12"/>
        <end position="38"/>
    </location>
</feature>
<sequence length="168" mass="19270">MLYLVSQGFFPLALHNMLLFINFLPCTFFGLSILIHIYKKSISQINIERFYKSLVLSGSTWLLEFWMMVGISSELNSGTMELLLYAFPSMYCILQDYYFAYCIYACKVYIETGRIREIFPISPSPSVILPIPIANEHKVVTAFPEIQPPPMNKMISVLDFTLGPVTEI</sequence>
<evidence type="ECO:0000256" key="1">
    <source>
        <dbReference type="SAM" id="Phobius"/>
    </source>
</evidence>
<proteinExistence type="predicted"/>
<gene>
    <name evidence="2" type="ORF">SteCoe_19713</name>
</gene>
<evidence type="ECO:0000313" key="2">
    <source>
        <dbReference type="EMBL" id="OMJ80115.1"/>
    </source>
</evidence>
<feature type="transmembrane region" description="Helical" evidence="1">
    <location>
        <begin position="83"/>
        <end position="106"/>
    </location>
</feature>
<evidence type="ECO:0000313" key="3">
    <source>
        <dbReference type="Proteomes" id="UP000187209"/>
    </source>
</evidence>
<comment type="caution">
    <text evidence="2">The sequence shown here is derived from an EMBL/GenBank/DDBJ whole genome shotgun (WGS) entry which is preliminary data.</text>
</comment>
<dbReference type="Proteomes" id="UP000187209">
    <property type="component" value="Unassembled WGS sequence"/>
</dbReference>
<dbReference type="EMBL" id="MPUH01000438">
    <property type="protein sequence ID" value="OMJ80115.1"/>
    <property type="molecule type" value="Genomic_DNA"/>
</dbReference>
<keyword evidence="1" id="KW-1133">Transmembrane helix</keyword>
<keyword evidence="1" id="KW-0812">Transmembrane</keyword>
<feature type="transmembrane region" description="Helical" evidence="1">
    <location>
        <begin position="50"/>
        <end position="71"/>
    </location>
</feature>
<dbReference type="AlphaFoldDB" id="A0A1R2BU56"/>
<keyword evidence="3" id="KW-1185">Reference proteome</keyword>
<keyword evidence="1" id="KW-0472">Membrane</keyword>